<evidence type="ECO:0000313" key="1">
    <source>
        <dbReference type="EMBL" id="CAB1369113.1"/>
    </source>
</evidence>
<keyword evidence="2" id="KW-1185">Reference proteome</keyword>
<dbReference type="Proteomes" id="UP000515733">
    <property type="component" value="Chromosome"/>
</dbReference>
<dbReference type="KEGG" id="doe:DENOEST_1948"/>
<dbReference type="InterPro" id="IPR006881">
    <property type="entry name" value="RepA_C"/>
</dbReference>
<proteinExistence type="predicted"/>
<accession>A0A6S6XSZ1</accession>
<evidence type="ECO:0000313" key="2">
    <source>
        <dbReference type="Proteomes" id="UP000515733"/>
    </source>
</evidence>
<gene>
    <name evidence="1" type="ORF">DENOEST_1948</name>
</gene>
<dbReference type="Pfam" id="PF04796">
    <property type="entry name" value="RepA_C"/>
    <property type="match status" value="1"/>
</dbReference>
<dbReference type="EMBL" id="LR778301">
    <property type="protein sequence ID" value="CAB1369113.1"/>
    <property type="molecule type" value="Genomic_DNA"/>
</dbReference>
<sequence length="310" mass="34813">MRALPLHCYRGRSVTGASRAGKLIALASEINDVEVDVRSLAFMGQALVQTTLPHSDPGVPFFERTSGSVSLSIIANPRIGLPFGTVPRLLLAWICTEAVKTKSPMLGLGKSQNDFLRKLGMRTDGRDCQRLRAQSLKLFSSMLSITYQSHGRFGLKNMPIADEAFVLWDPHRPDDRMLWESTLKLSSEFFRNVTESPVPIDMRVLHALSKSPFAMDVYSWLVYRIFLLRVTNRSSVLIPWQSLKLQFGADYGNTPRGLLDFKKRFLQRLKEALLFYPEANVTAQDTGLFVVASRLRLRHTGGARLSSLPS</sequence>
<organism evidence="1 2">
    <name type="scientific">Denitratisoma oestradiolicum</name>
    <dbReference type="NCBI Taxonomy" id="311182"/>
    <lineage>
        <taxon>Bacteria</taxon>
        <taxon>Pseudomonadati</taxon>
        <taxon>Pseudomonadota</taxon>
        <taxon>Betaproteobacteria</taxon>
        <taxon>Nitrosomonadales</taxon>
        <taxon>Sterolibacteriaceae</taxon>
        <taxon>Denitratisoma</taxon>
    </lineage>
</organism>
<name>A0A6S6XSZ1_9PROT</name>
<reference evidence="1 2" key="1">
    <citation type="submission" date="2020-03" db="EMBL/GenBank/DDBJ databases">
        <authorList>
            <consortium name="Genoscope - CEA"/>
            <person name="William W."/>
        </authorList>
    </citation>
    <scope>NUCLEOTIDE SEQUENCE [LARGE SCALE GENOMIC DNA]</scope>
    <source>
        <strain evidence="2">DSM 16959</strain>
    </source>
</reference>
<dbReference type="AlphaFoldDB" id="A0A6S6XSZ1"/>
<protein>
    <submittedName>
        <fullName evidence="1">Replication initiation protein</fullName>
    </submittedName>
</protein>